<evidence type="ECO:0000313" key="2">
    <source>
        <dbReference type="EMBL" id="CAI2376175.1"/>
    </source>
</evidence>
<keyword evidence="3" id="KW-1185">Reference proteome</keyword>
<evidence type="ECO:0000256" key="1">
    <source>
        <dbReference type="SAM" id="MobiDB-lite"/>
    </source>
</evidence>
<feature type="region of interest" description="Disordered" evidence="1">
    <location>
        <begin position="48"/>
        <end position="69"/>
    </location>
</feature>
<sequence>MYHRRNYLNSFSLTIKSHSNNRIDYSRAKRNEIQERVKKCINTCIGKHRQNSEQRSSRRLKISTSRRNHKSGQILNLNLTDNFGKVKFQGECLLPKNSYLNKSERSINFRDPTDYSSAFYRDLGEKLKENMVDKRAMIKLNLEKFIKRSKKEKIPVRLLMPKRIYPRCQMERNLQMEGWTDYQSSHSNMYGKKIIVKHDYLKPQNEKNKIRFSCRENKKHLSFYENQPRAVRKRKTLLHQRANSGRKIKSIDCQTQLDPPNLQVIDL</sequence>
<proteinExistence type="predicted"/>
<dbReference type="AlphaFoldDB" id="A0AAD2D0U3"/>
<organism evidence="2 3">
    <name type="scientific">Euplotes crassus</name>
    <dbReference type="NCBI Taxonomy" id="5936"/>
    <lineage>
        <taxon>Eukaryota</taxon>
        <taxon>Sar</taxon>
        <taxon>Alveolata</taxon>
        <taxon>Ciliophora</taxon>
        <taxon>Intramacronucleata</taxon>
        <taxon>Spirotrichea</taxon>
        <taxon>Hypotrichia</taxon>
        <taxon>Euplotida</taxon>
        <taxon>Euplotidae</taxon>
        <taxon>Moneuplotes</taxon>
    </lineage>
</organism>
<dbReference type="EMBL" id="CAMPGE010017715">
    <property type="protein sequence ID" value="CAI2376175.1"/>
    <property type="molecule type" value="Genomic_DNA"/>
</dbReference>
<reference evidence="2" key="1">
    <citation type="submission" date="2023-07" db="EMBL/GenBank/DDBJ databases">
        <authorList>
            <consortium name="AG Swart"/>
            <person name="Singh M."/>
            <person name="Singh A."/>
            <person name="Seah K."/>
            <person name="Emmerich C."/>
        </authorList>
    </citation>
    <scope>NUCLEOTIDE SEQUENCE</scope>
    <source>
        <strain evidence="2">DP1</strain>
    </source>
</reference>
<evidence type="ECO:0000313" key="3">
    <source>
        <dbReference type="Proteomes" id="UP001295684"/>
    </source>
</evidence>
<name>A0AAD2D0U3_EUPCR</name>
<accession>A0AAD2D0U3</accession>
<protein>
    <submittedName>
        <fullName evidence="2">Uncharacterized protein</fullName>
    </submittedName>
</protein>
<comment type="caution">
    <text evidence="2">The sequence shown here is derived from an EMBL/GenBank/DDBJ whole genome shotgun (WGS) entry which is preliminary data.</text>
</comment>
<feature type="compositionally biased region" description="Basic residues" evidence="1">
    <location>
        <begin position="57"/>
        <end position="69"/>
    </location>
</feature>
<dbReference type="Proteomes" id="UP001295684">
    <property type="component" value="Unassembled WGS sequence"/>
</dbReference>
<gene>
    <name evidence="2" type="ORF">ECRASSUSDP1_LOCUS17544</name>
</gene>